<evidence type="ECO:0000313" key="1">
    <source>
        <dbReference type="EMBL" id="TFL03558.1"/>
    </source>
</evidence>
<dbReference type="OrthoDB" id="3249150at2759"/>
<organism evidence="1 2">
    <name type="scientific">Pterulicium gracile</name>
    <dbReference type="NCBI Taxonomy" id="1884261"/>
    <lineage>
        <taxon>Eukaryota</taxon>
        <taxon>Fungi</taxon>
        <taxon>Dikarya</taxon>
        <taxon>Basidiomycota</taxon>
        <taxon>Agaricomycotina</taxon>
        <taxon>Agaricomycetes</taxon>
        <taxon>Agaricomycetidae</taxon>
        <taxon>Agaricales</taxon>
        <taxon>Pleurotineae</taxon>
        <taxon>Pterulaceae</taxon>
        <taxon>Pterulicium</taxon>
    </lineage>
</organism>
<dbReference type="Proteomes" id="UP000305067">
    <property type="component" value="Unassembled WGS sequence"/>
</dbReference>
<reference evidence="1 2" key="1">
    <citation type="journal article" date="2019" name="Nat. Ecol. Evol.">
        <title>Megaphylogeny resolves global patterns of mushroom evolution.</title>
        <authorList>
            <person name="Varga T."/>
            <person name="Krizsan K."/>
            <person name="Foldi C."/>
            <person name="Dima B."/>
            <person name="Sanchez-Garcia M."/>
            <person name="Sanchez-Ramirez S."/>
            <person name="Szollosi G.J."/>
            <person name="Szarkandi J.G."/>
            <person name="Papp V."/>
            <person name="Albert L."/>
            <person name="Andreopoulos W."/>
            <person name="Angelini C."/>
            <person name="Antonin V."/>
            <person name="Barry K.W."/>
            <person name="Bougher N.L."/>
            <person name="Buchanan P."/>
            <person name="Buyck B."/>
            <person name="Bense V."/>
            <person name="Catcheside P."/>
            <person name="Chovatia M."/>
            <person name="Cooper J."/>
            <person name="Damon W."/>
            <person name="Desjardin D."/>
            <person name="Finy P."/>
            <person name="Geml J."/>
            <person name="Haridas S."/>
            <person name="Hughes K."/>
            <person name="Justo A."/>
            <person name="Karasinski D."/>
            <person name="Kautmanova I."/>
            <person name="Kiss B."/>
            <person name="Kocsube S."/>
            <person name="Kotiranta H."/>
            <person name="LaButti K.M."/>
            <person name="Lechner B.E."/>
            <person name="Liimatainen K."/>
            <person name="Lipzen A."/>
            <person name="Lukacs Z."/>
            <person name="Mihaltcheva S."/>
            <person name="Morgado L.N."/>
            <person name="Niskanen T."/>
            <person name="Noordeloos M.E."/>
            <person name="Ohm R.A."/>
            <person name="Ortiz-Santana B."/>
            <person name="Ovrebo C."/>
            <person name="Racz N."/>
            <person name="Riley R."/>
            <person name="Savchenko A."/>
            <person name="Shiryaev A."/>
            <person name="Soop K."/>
            <person name="Spirin V."/>
            <person name="Szebenyi C."/>
            <person name="Tomsovsky M."/>
            <person name="Tulloss R.E."/>
            <person name="Uehling J."/>
            <person name="Grigoriev I.V."/>
            <person name="Vagvolgyi C."/>
            <person name="Papp T."/>
            <person name="Martin F.M."/>
            <person name="Miettinen O."/>
            <person name="Hibbett D.S."/>
            <person name="Nagy L.G."/>
        </authorList>
    </citation>
    <scope>NUCLEOTIDE SEQUENCE [LARGE SCALE GENOMIC DNA]</scope>
    <source>
        <strain evidence="1 2">CBS 309.79</strain>
    </source>
</reference>
<dbReference type="EMBL" id="ML178820">
    <property type="protein sequence ID" value="TFL03558.1"/>
    <property type="molecule type" value="Genomic_DNA"/>
</dbReference>
<name>A0A5C3QQA1_9AGAR</name>
<proteinExistence type="predicted"/>
<sequence length="110" mass="11918">MPTSTVPFEVLFELTNDSPHDGISVQLIRGDQPAPGGATAYLSHKESLSLVLEAGETYKYVVRHGKRGRVISVRVWQDVKCGVSIVLAAPSSAQSYHLAQLGVTVQLDDR</sequence>
<evidence type="ECO:0000313" key="2">
    <source>
        <dbReference type="Proteomes" id="UP000305067"/>
    </source>
</evidence>
<accession>A0A5C3QQA1</accession>
<protein>
    <submittedName>
        <fullName evidence="1">Uncharacterized protein</fullName>
    </submittedName>
</protein>
<gene>
    <name evidence="1" type="ORF">BDV98DRAFT_564410</name>
</gene>
<keyword evidence="2" id="KW-1185">Reference proteome</keyword>
<dbReference type="AlphaFoldDB" id="A0A5C3QQA1"/>